<proteinExistence type="predicted"/>
<evidence type="ECO:0000313" key="2">
    <source>
        <dbReference type="Proteomes" id="UP000006054"/>
    </source>
</evidence>
<dbReference type="EMBL" id="CP003345">
    <property type="protein sequence ID" value="AFM05932.1"/>
    <property type="molecule type" value="Genomic_DNA"/>
</dbReference>
<dbReference type="RefSeq" id="WP_014799356.1">
    <property type="nucleotide sequence ID" value="NC_018018.1"/>
</dbReference>
<organism evidence="1 2">
    <name type="scientific">Bernardetia litoralis (strain ATCC 23117 / DSM 6794 / NBRC 15988 / NCIMB 1366 / Fx l1 / Sio-4)</name>
    <name type="common">Flexibacter litoralis</name>
    <dbReference type="NCBI Taxonomy" id="880071"/>
    <lineage>
        <taxon>Bacteria</taxon>
        <taxon>Pseudomonadati</taxon>
        <taxon>Bacteroidota</taxon>
        <taxon>Cytophagia</taxon>
        <taxon>Cytophagales</taxon>
        <taxon>Bernardetiaceae</taxon>
        <taxon>Bernardetia</taxon>
    </lineage>
</organism>
<dbReference type="AlphaFoldDB" id="I4APP7"/>
<dbReference type="eggNOG" id="ENOG5032U7V">
    <property type="taxonomic scope" value="Bacteria"/>
</dbReference>
<evidence type="ECO:0008006" key="3">
    <source>
        <dbReference type="Google" id="ProtNLM"/>
    </source>
</evidence>
<dbReference type="PATRIC" id="fig|880071.3.peg.3620"/>
<reference evidence="2" key="1">
    <citation type="submission" date="2012-06" db="EMBL/GenBank/DDBJ databases">
        <title>The complete genome of Flexibacter litoralis DSM 6794.</title>
        <authorList>
            <person name="Lucas S."/>
            <person name="Copeland A."/>
            <person name="Lapidus A."/>
            <person name="Glavina del Rio T."/>
            <person name="Dalin E."/>
            <person name="Tice H."/>
            <person name="Bruce D."/>
            <person name="Goodwin L."/>
            <person name="Pitluck S."/>
            <person name="Peters L."/>
            <person name="Ovchinnikova G."/>
            <person name="Lu M."/>
            <person name="Kyrpides N."/>
            <person name="Mavromatis K."/>
            <person name="Ivanova N."/>
            <person name="Brettin T."/>
            <person name="Detter J.C."/>
            <person name="Han C."/>
            <person name="Larimer F."/>
            <person name="Land M."/>
            <person name="Hauser L."/>
            <person name="Markowitz V."/>
            <person name="Cheng J.-F."/>
            <person name="Hugenholtz P."/>
            <person name="Woyke T."/>
            <person name="Wu D."/>
            <person name="Spring S."/>
            <person name="Lang E."/>
            <person name="Kopitz M."/>
            <person name="Brambilla E."/>
            <person name="Klenk H.-P."/>
            <person name="Eisen J.A."/>
        </authorList>
    </citation>
    <scope>NUCLEOTIDE SEQUENCE [LARGE SCALE GENOMIC DNA]</scope>
    <source>
        <strain evidence="2">ATCC 23117 / DSM 6794 / NBRC 15988 / NCIMB 1366 / Sio-4</strain>
    </source>
</reference>
<dbReference type="KEGG" id="fli:Fleli_3615"/>
<accession>I4APP7</accession>
<dbReference type="OrthoDB" id="1432594at2"/>
<gene>
    <name evidence="1" type="ordered locus">Fleli_3615</name>
</gene>
<dbReference type="HOGENOM" id="CLU_079595_0_0_10"/>
<keyword evidence="2" id="KW-1185">Reference proteome</keyword>
<dbReference type="Gene3D" id="3.40.50.11350">
    <property type="match status" value="1"/>
</dbReference>
<sequence>MLKKIVIQPTGGLCNRLRAIESVLHLLKTTTKTNHITVVWENNHELGASCKSLFETNNKIQVIETMPFTGKNMLNPIQMLKVWNVIAPTEKNYQKSYKFRQVLGKEKGFDKIIYQDEMFKLIDNKFDFNELKKYDSLYIASCFDFEIDYTNKYSMKEETMTFPFSNFIPHHFIQKEIDKINHAFTDYTIGLHIRRTDHVGAIEKSPLSLFIDKMNEEIALNNETNFFLATDDKETEKELIKLFGERIKINQNKAFDRDSEKGVQDAYIDVACLSKTSKIYGSHASSFSQTAAKMGMIPLIICEK</sequence>
<protein>
    <recommendedName>
        <fullName evidence="3">Glycosyl transferase family 11</fullName>
    </recommendedName>
</protein>
<dbReference type="Proteomes" id="UP000006054">
    <property type="component" value="Chromosome"/>
</dbReference>
<evidence type="ECO:0000313" key="1">
    <source>
        <dbReference type="EMBL" id="AFM05932.1"/>
    </source>
</evidence>
<name>I4APP7_BERLS</name>